<geneLocation type="plasmid" evidence="5">
    <name>prsp8c3a</name>
</geneLocation>
<keyword evidence="2" id="KW-0012">Acyltransferase</keyword>
<dbReference type="InterPro" id="IPR016181">
    <property type="entry name" value="Acyl_CoA_acyltransferase"/>
</dbReference>
<dbReference type="AlphaFoldDB" id="A0A1L5PA01"/>
<gene>
    <name evidence="4" type="ORF">AM571_PA00104</name>
</gene>
<evidence type="ECO:0000256" key="2">
    <source>
        <dbReference type="ARBA" id="ARBA00023315"/>
    </source>
</evidence>
<evidence type="ECO:0000313" key="5">
    <source>
        <dbReference type="Proteomes" id="UP000185109"/>
    </source>
</evidence>
<dbReference type="InterPro" id="IPR050832">
    <property type="entry name" value="Bact_Acetyltransf"/>
</dbReference>
<accession>A0A1L5PA01</accession>
<dbReference type="CDD" id="cd04301">
    <property type="entry name" value="NAT_SF"/>
    <property type="match status" value="1"/>
</dbReference>
<keyword evidence="4" id="KW-0614">Plasmid</keyword>
<proteinExistence type="predicted"/>
<reference evidence="4 5" key="1">
    <citation type="submission" date="2016-09" db="EMBL/GenBank/DDBJ databases">
        <title>The complete genome sequences of Rhizobium gallicum, symbiovars gallicum and phaseoli, symbionts associated to common bean (Phaseolus vulgaris).</title>
        <authorList>
            <person name="Bustos P."/>
            <person name="Santamaria R.I."/>
            <person name="Perez-Carrascal O.M."/>
            <person name="Juarez S."/>
            <person name="Lozano L."/>
            <person name="Martinez-Flores I."/>
            <person name="Martinez-Romero E."/>
            <person name="Cevallos M."/>
            <person name="Romero D."/>
            <person name="Davila G."/>
            <person name="Gonzalez V."/>
        </authorList>
    </citation>
    <scope>NUCLEOTIDE SEQUENCE [LARGE SCALE GENOMIC DNA]</scope>
    <source>
        <strain evidence="4 5">8C-3</strain>
        <plasmid evidence="5">Plasmid prsp8c3a</plasmid>
    </source>
</reference>
<evidence type="ECO:0000313" key="4">
    <source>
        <dbReference type="EMBL" id="APO76991.1"/>
    </source>
</evidence>
<evidence type="ECO:0000259" key="3">
    <source>
        <dbReference type="PROSITE" id="PS51186"/>
    </source>
</evidence>
<dbReference type="Proteomes" id="UP000185109">
    <property type="component" value="Plasmid pRsp8C3a"/>
</dbReference>
<protein>
    <submittedName>
        <fullName evidence="4">GCN5-related N-acetyltransferase protein</fullName>
    </submittedName>
</protein>
<dbReference type="Pfam" id="PF00583">
    <property type="entry name" value="Acetyltransf_1"/>
    <property type="match status" value="1"/>
</dbReference>
<feature type="domain" description="N-acetyltransferase" evidence="3">
    <location>
        <begin position="44"/>
        <end position="205"/>
    </location>
</feature>
<dbReference type="PANTHER" id="PTHR43877">
    <property type="entry name" value="AMINOALKYLPHOSPHONATE N-ACETYLTRANSFERASE-RELATED-RELATED"/>
    <property type="match status" value="1"/>
</dbReference>
<dbReference type="Gene3D" id="3.40.630.30">
    <property type="match status" value="1"/>
</dbReference>
<dbReference type="GO" id="GO:0016747">
    <property type="term" value="F:acyltransferase activity, transferring groups other than amino-acyl groups"/>
    <property type="evidence" value="ECO:0007669"/>
    <property type="project" value="InterPro"/>
</dbReference>
<evidence type="ECO:0000256" key="1">
    <source>
        <dbReference type="ARBA" id="ARBA00022679"/>
    </source>
</evidence>
<dbReference type="PROSITE" id="PS51186">
    <property type="entry name" value="GNAT"/>
    <property type="match status" value="1"/>
</dbReference>
<name>A0A1L5PA01_RHIET</name>
<dbReference type="SUPFAM" id="SSF55729">
    <property type="entry name" value="Acyl-CoA N-acyltransferases (Nat)"/>
    <property type="match status" value="1"/>
</dbReference>
<keyword evidence="1 4" id="KW-0808">Transferase</keyword>
<dbReference type="InterPro" id="IPR000182">
    <property type="entry name" value="GNAT_dom"/>
</dbReference>
<dbReference type="EMBL" id="CP017242">
    <property type="protein sequence ID" value="APO76991.1"/>
    <property type="molecule type" value="Genomic_DNA"/>
</dbReference>
<sequence>MDAGRLGCWSVFVPFDQMPRVARWRFQPDVATLAEGDVSIEEGPVIRRLSVEDVDVFRHIRLEALSHEPLSFASVFDDWVHLSDREWRQHLDQPVFVAFLSGQPVGMMGLRFQRARKMVHRATLVSVYVRKGERGTGIAANLLHDVTEHARNHGVLQLELSVNAENSAAIRFYQRCGFVEVGRIPNGFLGLGMENEELIMVLRLKK</sequence>
<organism evidence="4 5">
    <name type="scientific">Rhizobium etli 8C-3</name>
    <dbReference type="NCBI Taxonomy" id="538025"/>
    <lineage>
        <taxon>Bacteria</taxon>
        <taxon>Pseudomonadati</taxon>
        <taxon>Pseudomonadota</taxon>
        <taxon>Alphaproteobacteria</taxon>
        <taxon>Hyphomicrobiales</taxon>
        <taxon>Rhizobiaceae</taxon>
        <taxon>Rhizobium/Agrobacterium group</taxon>
        <taxon>Rhizobium</taxon>
    </lineage>
</organism>